<dbReference type="RefSeq" id="WP_155050006.1">
    <property type="nucleotide sequence ID" value="NZ_BAAAIB010000013.1"/>
</dbReference>
<dbReference type="EMBL" id="WMLB01000002">
    <property type="protein sequence ID" value="MTH66875.1"/>
    <property type="molecule type" value="Genomic_DNA"/>
</dbReference>
<dbReference type="GO" id="GO:0005886">
    <property type="term" value="C:plasma membrane"/>
    <property type="evidence" value="ECO:0007669"/>
    <property type="project" value="TreeGrafter"/>
</dbReference>
<organism evidence="2 3">
    <name type="scientific">Agromyces bracchium</name>
    <dbReference type="NCBI Taxonomy" id="88376"/>
    <lineage>
        <taxon>Bacteria</taxon>
        <taxon>Bacillati</taxon>
        <taxon>Actinomycetota</taxon>
        <taxon>Actinomycetes</taxon>
        <taxon>Micrococcales</taxon>
        <taxon>Microbacteriaceae</taxon>
        <taxon>Agromyces</taxon>
    </lineage>
</organism>
<dbReference type="OrthoDB" id="3238356at2"/>
<keyword evidence="1" id="KW-0472">Membrane</keyword>
<accession>A0A6I3M173</accession>
<evidence type="ECO:0008006" key="4">
    <source>
        <dbReference type="Google" id="ProtNLM"/>
    </source>
</evidence>
<protein>
    <recommendedName>
        <fullName evidence="4">HdeD family acid-resistance protein</fullName>
    </recommendedName>
</protein>
<dbReference type="InterPro" id="IPR005325">
    <property type="entry name" value="DUF308_memb"/>
</dbReference>
<feature type="transmembrane region" description="Helical" evidence="1">
    <location>
        <begin position="173"/>
        <end position="192"/>
    </location>
</feature>
<reference evidence="2 3" key="1">
    <citation type="submission" date="2019-11" db="EMBL/GenBank/DDBJ databases">
        <title>Agromyces kandeliae sp. nov., isolated from mangrove soil.</title>
        <authorList>
            <person name="Wang R."/>
        </authorList>
    </citation>
    <scope>NUCLEOTIDE SEQUENCE [LARGE SCALE GENOMIC DNA]</scope>
    <source>
        <strain evidence="2 3">JCM 11433</strain>
    </source>
</reference>
<feature type="transmembrane region" description="Helical" evidence="1">
    <location>
        <begin position="87"/>
        <end position="106"/>
    </location>
</feature>
<comment type="caution">
    <text evidence="2">The sequence shown here is derived from an EMBL/GenBank/DDBJ whole genome shotgun (WGS) entry which is preliminary data.</text>
</comment>
<dbReference type="Pfam" id="PF03729">
    <property type="entry name" value="DUF308"/>
    <property type="match status" value="2"/>
</dbReference>
<dbReference type="InterPro" id="IPR052712">
    <property type="entry name" value="Acid_resist_chaperone_HdeD"/>
</dbReference>
<gene>
    <name evidence="2" type="ORF">GJ743_00630</name>
</gene>
<dbReference type="PANTHER" id="PTHR34989:SF1">
    <property type="entry name" value="PROTEIN HDED"/>
    <property type="match status" value="1"/>
</dbReference>
<keyword evidence="3" id="KW-1185">Reference proteome</keyword>
<evidence type="ECO:0000256" key="1">
    <source>
        <dbReference type="SAM" id="Phobius"/>
    </source>
</evidence>
<keyword evidence="1" id="KW-1133">Transmembrane helix</keyword>
<feature type="transmembrane region" description="Helical" evidence="1">
    <location>
        <begin position="55"/>
        <end position="75"/>
    </location>
</feature>
<name>A0A6I3M173_9MICO</name>
<evidence type="ECO:0000313" key="2">
    <source>
        <dbReference type="EMBL" id="MTH66875.1"/>
    </source>
</evidence>
<dbReference type="AlphaFoldDB" id="A0A6I3M173"/>
<dbReference type="PANTHER" id="PTHR34989">
    <property type="entry name" value="PROTEIN HDED"/>
    <property type="match status" value="1"/>
</dbReference>
<keyword evidence="1" id="KW-0812">Transmembrane</keyword>
<evidence type="ECO:0000313" key="3">
    <source>
        <dbReference type="Proteomes" id="UP000433071"/>
    </source>
</evidence>
<sequence>MSSPQSNSMFAAFAFDSAELTKSAVNSIRVALGVTGVIALIIGVFITFWPKNSAVVLTVMLAIYFLIAGLAYVGIGIFSKSISGGARALDIILGVLFLIGAIVMFSNPTESAVVIGIFLGILVGVLWIVEGVVALAQSGNSSSRGWSIFFGLLSIIAGIVLLFSPLWGVAILFWVTGIALIVLGIVQIVRAFTFGRGMQLSS</sequence>
<feature type="transmembrane region" description="Helical" evidence="1">
    <location>
        <begin position="112"/>
        <end position="136"/>
    </location>
</feature>
<dbReference type="Proteomes" id="UP000433071">
    <property type="component" value="Unassembled WGS sequence"/>
</dbReference>
<feature type="transmembrane region" description="Helical" evidence="1">
    <location>
        <begin position="30"/>
        <end position="49"/>
    </location>
</feature>
<feature type="transmembrane region" description="Helical" evidence="1">
    <location>
        <begin position="148"/>
        <end position="167"/>
    </location>
</feature>
<proteinExistence type="predicted"/>